<evidence type="ECO:0000256" key="1">
    <source>
        <dbReference type="SAM" id="MobiDB-lite"/>
    </source>
</evidence>
<evidence type="ECO:0008006" key="4">
    <source>
        <dbReference type="Google" id="ProtNLM"/>
    </source>
</evidence>
<sequence length="189" mass="20184">MTDHTWDDDDPEDEQSPGDLDALGFGDDMHSHDDHDDHDDWSGLDAFTVDESPSGPTTDFADLPAPASADDDESDDTSSGPVTFGVTNPAGTITAHATISGAVNRIELAPSTASMTESDLARNIMATAKLANLQGRAIQRAMVQGLLMYQGMDQEVAEQFIDDMIDLPTPAQAEAAQAEAMAQYLRGER</sequence>
<feature type="compositionally biased region" description="Acidic residues" evidence="1">
    <location>
        <begin position="1"/>
        <end position="16"/>
    </location>
</feature>
<feature type="region of interest" description="Disordered" evidence="1">
    <location>
        <begin position="1"/>
        <end position="86"/>
    </location>
</feature>
<comment type="caution">
    <text evidence="2">The sequence shown here is derived from an EMBL/GenBank/DDBJ whole genome shotgun (WGS) entry which is preliminary data.</text>
</comment>
<reference evidence="2 3" key="1">
    <citation type="submission" date="2020-04" db="EMBL/GenBank/DDBJ databases">
        <title>MicrobeNet Type strains.</title>
        <authorList>
            <person name="Nicholson A.C."/>
        </authorList>
    </citation>
    <scope>NUCLEOTIDE SEQUENCE [LARGE SCALE GENOMIC DNA]</scope>
    <source>
        <strain evidence="2 3">ATCC 700731</strain>
    </source>
</reference>
<protein>
    <recommendedName>
        <fullName evidence="4">Secretion protein EspD</fullName>
    </recommendedName>
</protein>
<proteinExistence type="predicted"/>
<name>A0A7X6MQP3_9MYCO</name>
<dbReference type="AlphaFoldDB" id="A0A7X6MQP3"/>
<feature type="compositionally biased region" description="Low complexity" evidence="1">
    <location>
        <begin position="59"/>
        <end position="68"/>
    </location>
</feature>
<evidence type="ECO:0000313" key="3">
    <source>
        <dbReference type="Proteomes" id="UP000518188"/>
    </source>
</evidence>
<dbReference type="RefSeq" id="WP_049925500.1">
    <property type="nucleotide sequence ID" value="NZ_HG322953.1"/>
</dbReference>
<dbReference type="Proteomes" id="UP000518188">
    <property type="component" value="Unassembled WGS sequence"/>
</dbReference>
<accession>A0A7X6MQP3</accession>
<organism evidence="2 3">
    <name type="scientific">Mycolicibacterium septicum DSM 44393</name>
    <dbReference type="NCBI Taxonomy" id="1341646"/>
    <lineage>
        <taxon>Bacteria</taxon>
        <taxon>Bacillati</taxon>
        <taxon>Actinomycetota</taxon>
        <taxon>Actinomycetes</taxon>
        <taxon>Mycobacteriales</taxon>
        <taxon>Mycobacteriaceae</taxon>
        <taxon>Mycolicibacterium</taxon>
    </lineage>
</organism>
<evidence type="ECO:0000313" key="2">
    <source>
        <dbReference type="EMBL" id="NKZ12316.1"/>
    </source>
</evidence>
<dbReference type="EMBL" id="JAAXPJ010000005">
    <property type="protein sequence ID" value="NKZ12316.1"/>
    <property type="molecule type" value="Genomic_DNA"/>
</dbReference>
<gene>
    <name evidence="2" type="ORF">HGA11_15150</name>
</gene>
<feature type="compositionally biased region" description="Basic and acidic residues" evidence="1">
    <location>
        <begin position="27"/>
        <end position="41"/>
    </location>
</feature>